<feature type="domain" description="Peptidase S8/S53" evidence="7">
    <location>
        <begin position="167"/>
        <end position="428"/>
    </location>
</feature>
<keyword evidence="4 6" id="KW-0378">Hydrolase</keyword>
<comment type="similarity">
    <text evidence="1 6">Belongs to the peptidase S8 family.</text>
</comment>
<dbReference type="Proteomes" id="UP000438760">
    <property type="component" value="Unassembled WGS sequence"/>
</dbReference>
<evidence type="ECO:0000256" key="6">
    <source>
        <dbReference type="PROSITE-ProRule" id="PRU01240"/>
    </source>
</evidence>
<evidence type="ECO:0000313" key="9">
    <source>
        <dbReference type="EMBL" id="MTG97434.1"/>
    </source>
</evidence>
<organism evidence="9 10">
    <name type="scientific">Myroides albus</name>
    <dbReference type="NCBI Taxonomy" id="2562892"/>
    <lineage>
        <taxon>Bacteria</taxon>
        <taxon>Pseudomonadati</taxon>
        <taxon>Bacteroidota</taxon>
        <taxon>Flavobacteriia</taxon>
        <taxon>Flavobacteriales</taxon>
        <taxon>Flavobacteriaceae</taxon>
        <taxon>Myroides</taxon>
    </lineage>
</organism>
<evidence type="ECO:0000256" key="3">
    <source>
        <dbReference type="ARBA" id="ARBA00022729"/>
    </source>
</evidence>
<evidence type="ECO:0000256" key="2">
    <source>
        <dbReference type="ARBA" id="ARBA00022670"/>
    </source>
</evidence>
<evidence type="ECO:0000256" key="4">
    <source>
        <dbReference type="ARBA" id="ARBA00022801"/>
    </source>
</evidence>
<accession>A0A6I3LI10</accession>
<dbReference type="PROSITE" id="PS00138">
    <property type="entry name" value="SUBTILASE_SER"/>
    <property type="match status" value="1"/>
</dbReference>
<dbReference type="SUPFAM" id="SSF52743">
    <property type="entry name" value="Subtilisin-like"/>
    <property type="match status" value="1"/>
</dbReference>
<feature type="active site" description="Charge relay system" evidence="6">
    <location>
        <position position="174"/>
    </location>
</feature>
<keyword evidence="3" id="KW-0732">Signal</keyword>
<dbReference type="InterPro" id="IPR051048">
    <property type="entry name" value="Peptidase_S8/S53_subtilisin"/>
</dbReference>
<dbReference type="Gene3D" id="3.40.50.200">
    <property type="entry name" value="Peptidase S8/S53 domain"/>
    <property type="match status" value="1"/>
</dbReference>
<evidence type="ECO:0000256" key="1">
    <source>
        <dbReference type="ARBA" id="ARBA00011073"/>
    </source>
</evidence>
<dbReference type="AlphaFoldDB" id="A0A6I3LI10"/>
<protein>
    <submittedName>
        <fullName evidence="9">S8 family serine peptidase</fullName>
    </submittedName>
</protein>
<dbReference type="InterPro" id="IPR026444">
    <property type="entry name" value="Secre_tail"/>
</dbReference>
<dbReference type="Pfam" id="PF18962">
    <property type="entry name" value="Por_Secre_tail"/>
    <property type="match status" value="1"/>
</dbReference>
<dbReference type="InterPro" id="IPR036852">
    <property type="entry name" value="Peptidase_S8/S53_dom_sf"/>
</dbReference>
<dbReference type="InterPro" id="IPR008979">
    <property type="entry name" value="Galactose-bd-like_sf"/>
</dbReference>
<dbReference type="Gene3D" id="2.60.120.380">
    <property type="match status" value="1"/>
</dbReference>
<keyword evidence="10" id="KW-1185">Reference proteome</keyword>
<dbReference type="PANTHER" id="PTHR43399">
    <property type="entry name" value="SUBTILISIN-RELATED"/>
    <property type="match status" value="1"/>
</dbReference>
<reference evidence="9 10" key="1">
    <citation type="submission" date="2019-11" db="EMBL/GenBank/DDBJ databases">
        <title>Genome of Strain BIT-d1.</title>
        <authorList>
            <person name="Yang Y."/>
        </authorList>
    </citation>
    <scope>NUCLEOTIDE SEQUENCE [LARGE SCALE GENOMIC DNA]</scope>
    <source>
        <strain evidence="9 10">BIT-d1</strain>
    </source>
</reference>
<dbReference type="InterPro" id="IPR023828">
    <property type="entry name" value="Peptidase_S8_Ser-AS"/>
</dbReference>
<proteinExistence type="inferred from homology"/>
<evidence type="ECO:0000259" key="8">
    <source>
        <dbReference type="Pfam" id="PF18962"/>
    </source>
</evidence>
<feature type="active site" description="Charge relay system" evidence="6">
    <location>
        <position position="131"/>
    </location>
</feature>
<evidence type="ECO:0000313" key="10">
    <source>
        <dbReference type="Proteomes" id="UP000438760"/>
    </source>
</evidence>
<evidence type="ECO:0000259" key="7">
    <source>
        <dbReference type="Pfam" id="PF00082"/>
    </source>
</evidence>
<dbReference type="EMBL" id="WMJX01000006">
    <property type="protein sequence ID" value="MTG97434.1"/>
    <property type="molecule type" value="Genomic_DNA"/>
</dbReference>
<gene>
    <name evidence="9" type="ORF">GJV76_04680</name>
</gene>
<feature type="active site" description="Charge relay system" evidence="6">
    <location>
        <position position="368"/>
    </location>
</feature>
<dbReference type="GO" id="GO:0004252">
    <property type="term" value="F:serine-type endopeptidase activity"/>
    <property type="evidence" value="ECO:0007669"/>
    <property type="project" value="UniProtKB-UniRule"/>
</dbReference>
<dbReference type="Pfam" id="PF00082">
    <property type="entry name" value="Peptidase_S8"/>
    <property type="match status" value="1"/>
</dbReference>
<dbReference type="NCBIfam" id="TIGR04183">
    <property type="entry name" value="Por_Secre_tail"/>
    <property type="match status" value="1"/>
</dbReference>
<sequence length="675" mass="76117">MKNLNLLSAILLFCFFNMLFCYGQSVDTKRNITKNYDPQEAELVANSLKRKSKYARTKKLIAISINKLDPFFISRNGSFAELVSVDEFGNPIYYESTNSINRGIIGIESVQQKVFEGITLLGQDMEIGLWDGTLPYKEHREFENIPNRILYKNAYPDILDNRNQLWSYQYRQQHATHIAGTIGAYGVNPQSKGVGSDYIIHGYDWLDDTIEMHYAAQNGLLVSNHSYGLSFFNYFGSFILDPKIIGAYYGQASDIDRITYAAPKYQPVVSAGNNRDEHRRINKKNGFDILVNRAVAKNIITVGNIDRELNNGQMDIEISSSFGPTKDFRIKPDIAAPGTKVYSSLSPNTKETFDKKDNQVYGELTGTSMATPLVAATIGLWQQWCILNTNNAYDSATMRAIMANSATKMTHYNGELLAPGPNPIYGWGMINAAKGLDILERSYSETIVIERTLNNQEESLIWITGKDIVKNLKATLSWTDPAGEVSMSDIYYEIYKNALVNDLDMRIVSGTKVYSPWYLNKDFNNLKALKGDNNVDNIEQIEEDLLPTKTFLVRITHKGTLVNDQQRYSLVVTADTPLKLTKVTFPIGTKESKASTIKPLHWPNPVETTLNIQTNLDTGIHQVLIYNNTGKLVLNQNLQAIDTVLQVDCSHLIKGSYIVKVINEIETKEFLIIKK</sequence>
<keyword evidence="5 6" id="KW-0720">Serine protease</keyword>
<dbReference type="InterPro" id="IPR000209">
    <property type="entry name" value="Peptidase_S8/S53_dom"/>
</dbReference>
<name>A0A6I3LI10_9FLAO</name>
<dbReference type="OrthoDB" id="9792152at2"/>
<comment type="caution">
    <text evidence="9">The sequence shown here is derived from an EMBL/GenBank/DDBJ whole genome shotgun (WGS) entry which is preliminary data.</text>
</comment>
<feature type="domain" description="Secretion system C-terminal sorting" evidence="8">
    <location>
        <begin position="602"/>
        <end position="667"/>
    </location>
</feature>
<dbReference type="PANTHER" id="PTHR43399:SF4">
    <property type="entry name" value="CELL WALL-ASSOCIATED PROTEASE"/>
    <property type="match status" value="1"/>
</dbReference>
<dbReference type="RefSeq" id="WP_155091482.1">
    <property type="nucleotide sequence ID" value="NZ_WMJX01000006.1"/>
</dbReference>
<keyword evidence="2 6" id="KW-0645">Protease</keyword>
<evidence type="ECO:0000256" key="5">
    <source>
        <dbReference type="ARBA" id="ARBA00022825"/>
    </source>
</evidence>
<dbReference type="SUPFAM" id="SSF49785">
    <property type="entry name" value="Galactose-binding domain-like"/>
    <property type="match status" value="1"/>
</dbReference>
<dbReference type="PROSITE" id="PS51892">
    <property type="entry name" value="SUBTILASE"/>
    <property type="match status" value="1"/>
</dbReference>
<dbReference type="GO" id="GO:0006508">
    <property type="term" value="P:proteolysis"/>
    <property type="evidence" value="ECO:0007669"/>
    <property type="project" value="UniProtKB-KW"/>
</dbReference>